<evidence type="ECO:0000256" key="1">
    <source>
        <dbReference type="ARBA" id="ARBA00008724"/>
    </source>
</evidence>
<comment type="subcellular location">
    <subcellularLocation>
        <location evidence="4">Cytoplasm</location>
    </subcellularLocation>
</comment>
<organism evidence="7 8">
    <name type="scientific">Candidatus Nealsonbacteria bacterium RBG_13_42_11</name>
    <dbReference type="NCBI Taxonomy" id="1801663"/>
    <lineage>
        <taxon>Bacteria</taxon>
        <taxon>Candidatus Nealsoniibacteriota</taxon>
    </lineage>
</organism>
<dbReference type="PANTHER" id="PTHR12532">
    <property type="entry name" value="TRANSLATIONAL ACTIVATOR OF CYTOCHROME C OXIDASE 1"/>
    <property type="match status" value="1"/>
</dbReference>
<accession>A0A1G2DZJ0</accession>
<dbReference type="Pfam" id="PF20772">
    <property type="entry name" value="TACO1_YebC_N"/>
    <property type="match status" value="1"/>
</dbReference>
<dbReference type="Proteomes" id="UP000176755">
    <property type="component" value="Unassembled WGS sequence"/>
</dbReference>
<evidence type="ECO:0000256" key="3">
    <source>
        <dbReference type="ARBA" id="ARBA00023163"/>
    </source>
</evidence>
<dbReference type="STRING" id="1801663.A2175_01510"/>
<comment type="similarity">
    <text evidence="1 4">Belongs to the TACO1 family.</text>
</comment>
<dbReference type="InterPro" id="IPR048300">
    <property type="entry name" value="TACO1_YebC-like_2nd/3rd_dom"/>
</dbReference>
<dbReference type="GO" id="GO:0003677">
    <property type="term" value="F:DNA binding"/>
    <property type="evidence" value="ECO:0007669"/>
    <property type="project" value="UniProtKB-UniRule"/>
</dbReference>
<comment type="caution">
    <text evidence="7">The sequence shown here is derived from an EMBL/GenBank/DDBJ whole genome shotgun (WGS) entry which is preliminary data.</text>
</comment>
<evidence type="ECO:0000256" key="2">
    <source>
        <dbReference type="ARBA" id="ARBA00023015"/>
    </source>
</evidence>
<keyword evidence="4" id="KW-0963">Cytoplasm</keyword>
<keyword evidence="4" id="KW-0238">DNA-binding</keyword>
<dbReference type="GO" id="GO:0006355">
    <property type="term" value="P:regulation of DNA-templated transcription"/>
    <property type="evidence" value="ECO:0007669"/>
    <property type="project" value="UniProtKB-UniRule"/>
</dbReference>
<evidence type="ECO:0000313" key="7">
    <source>
        <dbReference type="EMBL" id="OGZ18986.1"/>
    </source>
</evidence>
<feature type="domain" description="TACO1/YebC-like N-terminal" evidence="6">
    <location>
        <begin position="5"/>
        <end position="76"/>
    </location>
</feature>
<evidence type="ECO:0000259" key="5">
    <source>
        <dbReference type="Pfam" id="PF01709"/>
    </source>
</evidence>
<protein>
    <recommendedName>
        <fullName evidence="4">Probable transcriptional regulatory protein A2175_01510</fullName>
    </recommendedName>
</protein>
<dbReference type="Gene3D" id="3.30.70.980">
    <property type="match status" value="2"/>
</dbReference>
<dbReference type="PANTHER" id="PTHR12532:SF0">
    <property type="entry name" value="TRANSLATIONAL ACTIVATOR OF CYTOCHROME C OXIDASE 1"/>
    <property type="match status" value="1"/>
</dbReference>
<dbReference type="FunFam" id="1.10.10.200:FF:000002">
    <property type="entry name" value="Probable transcriptional regulatory protein CLM62_37755"/>
    <property type="match status" value="1"/>
</dbReference>
<evidence type="ECO:0000256" key="4">
    <source>
        <dbReference type="HAMAP-Rule" id="MF_00693"/>
    </source>
</evidence>
<dbReference type="GO" id="GO:0005737">
    <property type="term" value="C:cytoplasm"/>
    <property type="evidence" value="ECO:0007669"/>
    <property type="project" value="UniProtKB-SubCell"/>
</dbReference>
<gene>
    <name evidence="7" type="ORF">A2175_01510</name>
</gene>
<dbReference type="InterPro" id="IPR017856">
    <property type="entry name" value="Integrase-like_N"/>
</dbReference>
<dbReference type="Pfam" id="PF01709">
    <property type="entry name" value="Transcrip_reg"/>
    <property type="match status" value="1"/>
</dbReference>
<dbReference type="NCBIfam" id="NF001030">
    <property type="entry name" value="PRK00110.1"/>
    <property type="match status" value="1"/>
</dbReference>
<dbReference type="NCBIfam" id="TIGR01033">
    <property type="entry name" value="YebC/PmpR family DNA-binding transcriptional regulator"/>
    <property type="match status" value="1"/>
</dbReference>
<dbReference type="EMBL" id="MHLY01000003">
    <property type="protein sequence ID" value="OGZ18986.1"/>
    <property type="molecule type" value="Genomic_DNA"/>
</dbReference>
<reference evidence="7 8" key="1">
    <citation type="journal article" date="2016" name="Nat. Commun.">
        <title>Thousands of microbial genomes shed light on interconnected biogeochemical processes in an aquifer system.</title>
        <authorList>
            <person name="Anantharaman K."/>
            <person name="Brown C.T."/>
            <person name="Hug L.A."/>
            <person name="Sharon I."/>
            <person name="Castelle C.J."/>
            <person name="Probst A.J."/>
            <person name="Thomas B.C."/>
            <person name="Singh A."/>
            <person name="Wilkins M.J."/>
            <person name="Karaoz U."/>
            <person name="Brodie E.L."/>
            <person name="Williams K.H."/>
            <person name="Hubbard S.S."/>
            <person name="Banfield J.F."/>
        </authorList>
    </citation>
    <scope>NUCLEOTIDE SEQUENCE [LARGE SCALE GENOMIC DNA]</scope>
</reference>
<dbReference type="InterPro" id="IPR029072">
    <property type="entry name" value="YebC-like"/>
</dbReference>
<evidence type="ECO:0000313" key="8">
    <source>
        <dbReference type="Proteomes" id="UP000176755"/>
    </source>
</evidence>
<name>A0A1G2DZJ0_9BACT</name>
<dbReference type="InterPro" id="IPR049083">
    <property type="entry name" value="TACO1_YebC_N"/>
</dbReference>
<dbReference type="NCBIfam" id="NF009044">
    <property type="entry name" value="PRK12378.1"/>
    <property type="match status" value="1"/>
</dbReference>
<dbReference type="AlphaFoldDB" id="A0A1G2DZJ0"/>
<dbReference type="SUPFAM" id="SSF75625">
    <property type="entry name" value="YebC-like"/>
    <property type="match status" value="1"/>
</dbReference>
<sequence length="243" mass="26938">MSGHSHAKTIKHQKELTDKKRGQIFSKMARVILVAVKKGGTDPDTNSQLRLAIETAKKVNMPKENVERAIKRAAGEGAEESFEEISFDAYGPGGIALIIEGITDNKNRTLGEIKQILNQHNGKLASEGSVKWLFNKLGVIIINSREQASEIKKEDLELKAIEAGADDTYWHDDSLDIYMKPEDLEKVKKNLEEKGIKIDSTSLDLVAKEEITLGGGEKAACEKLFDALDENDSVQEIYSNLKE</sequence>
<dbReference type="HAMAP" id="MF_00693">
    <property type="entry name" value="Transcrip_reg_TACO1"/>
    <property type="match status" value="1"/>
</dbReference>
<dbReference type="InterPro" id="IPR026564">
    <property type="entry name" value="Transcrip_reg_TACO1-like_dom3"/>
</dbReference>
<feature type="domain" description="TACO1/YebC-like second and third" evidence="5">
    <location>
        <begin position="82"/>
        <end position="241"/>
    </location>
</feature>
<proteinExistence type="inferred from homology"/>
<dbReference type="Gene3D" id="1.10.10.200">
    <property type="match status" value="1"/>
</dbReference>
<evidence type="ECO:0000259" key="6">
    <source>
        <dbReference type="Pfam" id="PF20772"/>
    </source>
</evidence>
<dbReference type="InterPro" id="IPR002876">
    <property type="entry name" value="Transcrip_reg_TACO1-like"/>
</dbReference>
<keyword evidence="2 4" id="KW-0805">Transcription regulation</keyword>
<keyword evidence="3 4" id="KW-0804">Transcription</keyword>